<protein>
    <submittedName>
        <fullName evidence="1">Uncharacterized protein</fullName>
    </submittedName>
</protein>
<dbReference type="RefSeq" id="WP_066957516.1">
    <property type="nucleotide sequence ID" value="NZ_BCNX01000007.1"/>
</dbReference>
<accession>A0A1G8ZEW9</accession>
<reference evidence="1 2" key="1">
    <citation type="submission" date="2016-10" db="EMBL/GenBank/DDBJ databases">
        <authorList>
            <person name="Varghese N."/>
            <person name="Submissions S."/>
        </authorList>
    </citation>
    <scope>NUCLEOTIDE SEQUENCE [LARGE SCALE GENOMIC DNA]</scope>
    <source>
        <strain evidence="1 2">DSM 2373</strain>
    </source>
</reference>
<organism evidence="1 2">
    <name type="scientific">Methanoculleus thermophilus</name>
    <dbReference type="NCBI Taxonomy" id="2200"/>
    <lineage>
        <taxon>Archaea</taxon>
        <taxon>Methanobacteriati</taxon>
        <taxon>Methanobacteriota</taxon>
        <taxon>Stenosarchaea group</taxon>
        <taxon>Methanomicrobia</taxon>
        <taxon>Methanomicrobiales</taxon>
        <taxon>Methanomicrobiaceae</taxon>
        <taxon>Methanoculleus</taxon>
    </lineage>
</organism>
<gene>
    <name evidence="1" type="ORF">SAMN04488571_10495</name>
</gene>
<evidence type="ECO:0000313" key="2">
    <source>
        <dbReference type="Proteomes" id="UP000326500"/>
    </source>
</evidence>
<dbReference type="AlphaFoldDB" id="A0A1G8ZEW9"/>
<sequence length="69" mass="7770">MDSMVNRSDVIGDRGNLYHITTKKSKIDDIGAWIARALYASEEMSAILAVQLLRDCGYRLLLMQQEALP</sequence>
<name>A0A1G8ZEW9_9EURY</name>
<proteinExistence type="predicted"/>
<dbReference type="Proteomes" id="UP000326500">
    <property type="component" value="Unassembled WGS sequence"/>
</dbReference>
<evidence type="ECO:0000313" key="1">
    <source>
        <dbReference type="EMBL" id="SDK12720.1"/>
    </source>
</evidence>
<dbReference type="EMBL" id="FNFT01000004">
    <property type="protein sequence ID" value="SDK12720.1"/>
    <property type="molecule type" value="Genomic_DNA"/>
</dbReference>
<keyword evidence="2" id="KW-1185">Reference proteome</keyword>